<evidence type="ECO:0000256" key="9">
    <source>
        <dbReference type="ARBA" id="ARBA00023136"/>
    </source>
</evidence>
<evidence type="ECO:0000256" key="2">
    <source>
        <dbReference type="ARBA" id="ARBA00006024"/>
    </source>
</evidence>
<dbReference type="FunFam" id="3.30.70.100:FF:000005">
    <property type="entry name" value="Copper-exporting P-type ATPase A"/>
    <property type="match status" value="1"/>
</dbReference>
<dbReference type="GO" id="GO:0016887">
    <property type="term" value="F:ATP hydrolysis activity"/>
    <property type="evidence" value="ECO:0007669"/>
    <property type="project" value="InterPro"/>
</dbReference>
<accession>A0A7U3VNC1</accession>
<dbReference type="Pfam" id="PF00403">
    <property type="entry name" value="HMA"/>
    <property type="match status" value="1"/>
</dbReference>
<reference evidence="15 16" key="2">
    <citation type="journal article" date="2011" name="J. Antibiot.">
        <title>Furaquinocins I and J: novel polyketide isoprenoid hybrid compounds from Streptomyces reveromyceticus SN-593.</title>
        <authorList>
            <person name="Panthee S."/>
            <person name="Takahashi S."/>
            <person name="Takagi H."/>
            <person name="Nogawa T."/>
            <person name="Oowada E."/>
            <person name="Uramoto M."/>
            <person name="Osada H."/>
        </authorList>
    </citation>
    <scope>NUCLEOTIDE SEQUENCE [LARGE SCALE GENOMIC DNA]</scope>
    <source>
        <strain evidence="15 16">SN-593</strain>
    </source>
</reference>
<evidence type="ECO:0000256" key="3">
    <source>
        <dbReference type="ARBA" id="ARBA00022692"/>
    </source>
</evidence>
<dbReference type="InterPro" id="IPR018303">
    <property type="entry name" value="ATPase_P-typ_P_site"/>
</dbReference>
<dbReference type="GO" id="GO:0005524">
    <property type="term" value="F:ATP binding"/>
    <property type="evidence" value="ECO:0007669"/>
    <property type="project" value="UniProtKB-UniRule"/>
</dbReference>
<dbReference type="InterPro" id="IPR008250">
    <property type="entry name" value="ATPase_P-typ_transduc_dom_A_sf"/>
</dbReference>
<dbReference type="NCBIfam" id="TIGR01525">
    <property type="entry name" value="ATPase-IB_hvy"/>
    <property type="match status" value="1"/>
</dbReference>
<feature type="transmembrane region" description="Helical" evidence="12">
    <location>
        <begin position="188"/>
        <end position="209"/>
    </location>
</feature>
<dbReference type="SFLD" id="SFLDS00003">
    <property type="entry name" value="Haloacid_Dehalogenase"/>
    <property type="match status" value="1"/>
</dbReference>
<dbReference type="InterPro" id="IPR044492">
    <property type="entry name" value="P_typ_ATPase_HD_dom"/>
</dbReference>
<dbReference type="InterPro" id="IPR017969">
    <property type="entry name" value="Heavy-metal-associated_CS"/>
</dbReference>
<dbReference type="FunFam" id="2.70.150.10:FF:000002">
    <property type="entry name" value="Copper-transporting ATPase 1, putative"/>
    <property type="match status" value="1"/>
</dbReference>
<keyword evidence="12" id="KW-1003">Cell membrane</keyword>
<dbReference type="CDD" id="cd00371">
    <property type="entry name" value="HMA"/>
    <property type="match status" value="1"/>
</dbReference>
<dbReference type="SUPFAM" id="SSF55008">
    <property type="entry name" value="HMA, heavy metal-associated domain"/>
    <property type="match status" value="1"/>
</dbReference>
<keyword evidence="3 12" id="KW-0812">Transmembrane</keyword>
<dbReference type="PRINTS" id="PR00119">
    <property type="entry name" value="CATATPASE"/>
</dbReference>
<comment type="catalytic activity">
    <reaction evidence="10">
        <text>ATP + H2O = ADP + phosphate + H(+)</text>
        <dbReference type="Rhea" id="RHEA:13065"/>
        <dbReference type="ChEBI" id="CHEBI:15377"/>
        <dbReference type="ChEBI" id="CHEBI:15378"/>
        <dbReference type="ChEBI" id="CHEBI:30616"/>
        <dbReference type="ChEBI" id="CHEBI:43474"/>
        <dbReference type="ChEBI" id="CHEBI:456216"/>
    </reaction>
</comment>
<reference evidence="15 16" key="3">
    <citation type="journal article" date="2011" name="Nat. Chem. Biol.">
        <title>Reveromycin A biosynthesis uses RevG and RevJ for stereospecific spiroacetal formation.</title>
        <authorList>
            <person name="Takahashi S."/>
            <person name="Toyoda A."/>
            <person name="Sekiyama Y."/>
            <person name="Takagi H."/>
            <person name="Nogawa T."/>
            <person name="Uramoto M."/>
            <person name="Suzuki R."/>
            <person name="Koshino H."/>
            <person name="Kumano T."/>
            <person name="Panthee S."/>
            <person name="Dairi T."/>
            <person name="Ishikawa J."/>
            <person name="Ikeda H."/>
            <person name="Sakaki Y."/>
            <person name="Osada H."/>
        </authorList>
    </citation>
    <scope>NUCLEOTIDE SEQUENCE [LARGE SCALE GENOMIC DNA]</scope>
    <source>
        <strain evidence="15 16">SN-593</strain>
    </source>
</reference>
<reference evidence="15 16" key="1">
    <citation type="journal article" date="2010" name="J. Bacteriol.">
        <title>Biochemical characterization of a novel indole prenyltransferase from Streptomyces sp. SN-593.</title>
        <authorList>
            <person name="Takahashi S."/>
            <person name="Takagi H."/>
            <person name="Toyoda A."/>
            <person name="Uramoto M."/>
            <person name="Nogawa T."/>
            <person name="Ueki M."/>
            <person name="Sakaki Y."/>
            <person name="Osada H."/>
        </authorList>
    </citation>
    <scope>NUCLEOTIDE SEQUENCE [LARGE SCALE GENOMIC DNA]</scope>
    <source>
        <strain evidence="15 16">SN-593</strain>
    </source>
</reference>
<feature type="transmembrane region" description="Helical" evidence="12">
    <location>
        <begin position="410"/>
        <end position="438"/>
    </location>
</feature>
<organism evidence="15 16">
    <name type="scientific">Actinacidiphila reveromycinica</name>
    <dbReference type="NCBI Taxonomy" id="659352"/>
    <lineage>
        <taxon>Bacteria</taxon>
        <taxon>Bacillati</taxon>
        <taxon>Actinomycetota</taxon>
        <taxon>Actinomycetes</taxon>
        <taxon>Kitasatosporales</taxon>
        <taxon>Streptomycetaceae</taxon>
        <taxon>Actinacidiphila</taxon>
    </lineage>
</organism>
<evidence type="ECO:0000256" key="7">
    <source>
        <dbReference type="ARBA" id="ARBA00022967"/>
    </source>
</evidence>
<feature type="compositionally biased region" description="Low complexity" evidence="13">
    <location>
        <begin position="21"/>
        <end position="35"/>
    </location>
</feature>
<feature type="transmembrane region" description="Helical" evidence="12">
    <location>
        <begin position="229"/>
        <end position="248"/>
    </location>
</feature>
<dbReference type="InterPro" id="IPR059000">
    <property type="entry name" value="ATPase_P-type_domA"/>
</dbReference>
<keyword evidence="4 12" id="KW-0479">Metal-binding</keyword>
<proteinExistence type="inferred from homology"/>
<evidence type="ECO:0000256" key="11">
    <source>
        <dbReference type="ARBA" id="ARBA00074171"/>
    </source>
</evidence>
<dbReference type="NCBIfam" id="TIGR01511">
    <property type="entry name" value="ATPase-IB1_Cu"/>
    <property type="match status" value="1"/>
</dbReference>
<comment type="similarity">
    <text evidence="2 12">Belongs to the cation transport ATPase (P-type) (TC 3.A.3) family. Type IB subfamily.</text>
</comment>
<keyword evidence="9 12" id="KW-0472">Membrane</keyword>
<feature type="domain" description="HMA" evidence="14">
    <location>
        <begin position="41"/>
        <end position="105"/>
    </location>
</feature>
<evidence type="ECO:0000256" key="8">
    <source>
        <dbReference type="ARBA" id="ARBA00022989"/>
    </source>
</evidence>
<comment type="subcellular location">
    <subcellularLocation>
        <location evidence="1">Cell membrane</location>
        <topology evidence="1">Multi-pass membrane protein</topology>
    </subcellularLocation>
</comment>
<evidence type="ECO:0000256" key="13">
    <source>
        <dbReference type="SAM" id="MobiDB-lite"/>
    </source>
</evidence>
<evidence type="ECO:0000256" key="1">
    <source>
        <dbReference type="ARBA" id="ARBA00004651"/>
    </source>
</evidence>
<dbReference type="InterPro" id="IPR036412">
    <property type="entry name" value="HAD-like_sf"/>
</dbReference>
<evidence type="ECO:0000256" key="10">
    <source>
        <dbReference type="ARBA" id="ARBA00049360"/>
    </source>
</evidence>
<dbReference type="PROSITE" id="PS01229">
    <property type="entry name" value="COF_2"/>
    <property type="match status" value="1"/>
</dbReference>
<feature type="region of interest" description="Disordered" evidence="13">
    <location>
        <begin position="1"/>
        <end position="35"/>
    </location>
</feature>
<feature type="transmembrane region" description="Helical" evidence="12">
    <location>
        <begin position="721"/>
        <end position="739"/>
    </location>
</feature>
<feature type="transmembrane region" description="Helical" evidence="12">
    <location>
        <begin position="150"/>
        <end position="168"/>
    </location>
</feature>
<dbReference type="PRINTS" id="PR00120">
    <property type="entry name" value="HATPASE"/>
</dbReference>
<dbReference type="AlphaFoldDB" id="A0A7U3VNC1"/>
<dbReference type="Pfam" id="PF00702">
    <property type="entry name" value="Hydrolase"/>
    <property type="match status" value="1"/>
</dbReference>
<protein>
    <recommendedName>
        <fullName evidence="11">Cation-transporting P-type ATPase B</fullName>
    </recommendedName>
</protein>
<feature type="compositionally biased region" description="Polar residues" evidence="13">
    <location>
        <begin position="1"/>
        <end position="12"/>
    </location>
</feature>
<dbReference type="SUPFAM" id="SSF81653">
    <property type="entry name" value="Calcium ATPase, transduction domain A"/>
    <property type="match status" value="1"/>
</dbReference>
<dbReference type="SFLD" id="SFLDG00002">
    <property type="entry name" value="C1.7:_P-type_atpase_like"/>
    <property type="match status" value="1"/>
</dbReference>
<dbReference type="GO" id="GO:0055070">
    <property type="term" value="P:copper ion homeostasis"/>
    <property type="evidence" value="ECO:0007669"/>
    <property type="project" value="TreeGrafter"/>
</dbReference>
<dbReference type="GO" id="GO:0005507">
    <property type="term" value="F:copper ion binding"/>
    <property type="evidence" value="ECO:0007669"/>
    <property type="project" value="TreeGrafter"/>
</dbReference>
<feature type="region of interest" description="Disordered" evidence="13">
    <location>
        <begin position="767"/>
        <end position="788"/>
    </location>
</feature>
<dbReference type="Gene3D" id="2.70.150.10">
    <property type="entry name" value="Calcium-transporting ATPase, cytoplasmic transduction domain A"/>
    <property type="match status" value="1"/>
</dbReference>
<dbReference type="PROSITE" id="PS01047">
    <property type="entry name" value="HMA_1"/>
    <property type="match status" value="1"/>
</dbReference>
<keyword evidence="7" id="KW-1278">Translocase</keyword>
<dbReference type="SFLD" id="SFLDF00027">
    <property type="entry name" value="p-type_atpase"/>
    <property type="match status" value="1"/>
</dbReference>
<dbReference type="InterPro" id="IPR036163">
    <property type="entry name" value="HMA_dom_sf"/>
</dbReference>
<evidence type="ECO:0000256" key="4">
    <source>
        <dbReference type="ARBA" id="ARBA00022723"/>
    </source>
</evidence>
<dbReference type="PROSITE" id="PS00154">
    <property type="entry name" value="ATPASE_E1_E2"/>
    <property type="match status" value="1"/>
</dbReference>
<evidence type="ECO:0000313" key="16">
    <source>
        <dbReference type="Proteomes" id="UP000595703"/>
    </source>
</evidence>
<keyword evidence="16" id="KW-1185">Reference proteome</keyword>
<evidence type="ECO:0000256" key="12">
    <source>
        <dbReference type="RuleBase" id="RU362081"/>
    </source>
</evidence>
<dbReference type="InterPro" id="IPR023299">
    <property type="entry name" value="ATPase_P-typ_cyto_dom_N"/>
</dbReference>
<reference evidence="15 16" key="4">
    <citation type="journal article" date="2020" name="Sci. Rep.">
        <title>beta-carboline chemical signals induce reveromycin production through a LuxR family regulator in Streptomyces sp. SN-593.</title>
        <authorList>
            <person name="Panthee S."/>
            <person name="Kito N."/>
            <person name="Hayashi T."/>
            <person name="Shimizu T."/>
            <person name="Ishikawa J."/>
            <person name="Hamamoto H."/>
            <person name="Osada H."/>
            <person name="Takahashi S."/>
        </authorList>
    </citation>
    <scope>NUCLEOTIDE SEQUENCE [LARGE SCALE GENOMIC DNA]</scope>
    <source>
        <strain evidence="15 16">SN-593</strain>
    </source>
</reference>
<dbReference type="PANTHER" id="PTHR43520">
    <property type="entry name" value="ATP7, ISOFORM B"/>
    <property type="match status" value="1"/>
</dbReference>
<evidence type="ECO:0000313" key="15">
    <source>
        <dbReference type="EMBL" id="BBA97497.1"/>
    </source>
</evidence>
<feature type="compositionally biased region" description="Gly residues" evidence="13">
    <location>
        <begin position="778"/>
        <end position="788"/>
    </location>
</feature>
<dbReference type="NCBIfam" id="TIGR01512">
    <property type="entry name" value="ATPase-IB2_Cd"/>
    <property type="match status" value="1"/>
</dbReference>
<dbReference type="KEGG" id="arev:RVR_3276"/>
<feature type="transmembrane region" description="Helical" evidence="12">
    <location>
        <begin position="381"/>
        <end position="404"/>
    </location>
</feature>
<dbReference type="PANTHER" id="PTHR43520:SF8">
    <property type="entry name" value="P-TYPE CU(+) TRANSPORTER"/>
    <property type="match status" value="1"/>
</dbReference>
<evidence type="ECO:0000259" key="14">
    <source>
        <dbReference type="PROSITE" id="PS50846"/>
    </source>
</evidence>
<keyword evidence="8 12" id="KW-1133">Transmembrane helix</keyword>
<dbReference type="Gene3D" id="3.30.70.100">
    <property type="match status" value="1"/>
</dbReference>
<dbReference type="NCBIfam" id="TIGR01494">
    <property type="entry name" value="ATPase_P-type"/>
    <property type="match status" value="1"/>
</dbReference>
<sequence>MSTDQGGATSVRESGAQESGAAATPTTLATPITPTTKGTAAVTDLAVTGMTCAACVSRVEKRLARLEGVRATVNLATNTARVSHPGSVTPEELVGVVEAAGYGASVLRGEPEPAADSGAGRDEVSRVALVAAGALPVLALSMVPPWQFAGWQWLCFVLAVPVATWGAWPFHARMLRGLRHATATMDTLVSLGVAASLGWSTYALLWGGAGGGDYRMPFTLMPMLHEGTHVYLEGAVSVPLAVLAGRLLEGRARRATGSALTALAGLTVAEATVRDEAGEHTVPLQQLRVGQEFVVRPGERVATDGTVVEGVSALDLSLITGESEPVEVGAGAEAVGGAVNAGGLLLVRATAVGADTRLARIARMVADAQADKARAQRLADAVAGVFVPAVLAVAVAVLGFWLGAGADAQAAVTACVAVLVVACPCALGLATPTALLAATGRGARMGVLVGGARALESLQNIDTVVLDKTGTLTTGRMTVAGVSARAGGIGVQEALRLAGAVEHGSEHPLGRALSAYARAGRDTPLPPVTGFHATPGSGVAGVVDGHRVAVGTPEPRLTGALAEAVASAERAARTCVQVTVDGTPEAVVEIGDVLRPDAYRAVDHLRRLGVHPVLASGDRPGPVRAVAEHLDISRVHAGCSPDGKAELVARLRAEGRRVAFIGDGVNDAAALARADLGIALGDGTAAAAAAADITLVRADLHAVADAVRLARRTRGTIRANLTWAFAYNAVTLPLAATGWLDPMPAAVAMSASSLLVVGNSLRLRSWNPAPPAARSGGRRPGAAGGHRA</sequence>
<evidence type="ECO:0000256" key="5">
    <source>
        <dbReference type="ARBA" id="ARBA00022741"/>
    </source>
</evidence>
<dbReference type="PROSITE" id="PS50846">
    <property type="entry name" value="HMA_2"/>
    <property type="match status" value="1"/>
</dbReference>
<name>A0A7U3VNC1_9ACTN</name>
<keyword evidence="5 12" id="KW-0547">Nucleotide-binding</keyword>
<dbReference type="Pfam" id="PF00122">
    <property type="entry name" value="E1-E2_ATPase"/>
    <property type="match status" value="1"/>
</dbReference>
<keyword evidence="6 12" id="KW-0067">ATP-binding</keyword>
<dbReference type="SUPFAM" id="SSF56784">
    <property type="entry name" value="HAD-like"/>
    <property type="match status" value="1"/>
</dbReference>
<dbReference type="InterPro" id="IPR023214">
    <property type="entry name" value="HAD_sf"/>
</dbReference>
<dbReference type="InterPro" id="IPR027256">
    <property type="entry name" value="P-typ_ATPase_IB"/>
</dbReference>
<evidence type="ECO:0000256" key="6">
    <source>
        <dbReference type="ARBA" id="ARBA00022840"/>
    </source>
</evidence>
<dbReference type="GO" id="GO:0005886">
    <property type="term" value="C:plasma membrane"/>
    <property type="evidence" value="ECO:0007669"/>
    <property type="project" value="UniProtKB-SubCell"/>
</dbReference>
<feature type="transmembrane region" description="Helical" evidence="12">
    <location>
        <begin position="127"/>
        <end position="144"/>
    </location>
</feature>
<dbReference type="Gene3D" id="3.40.50.1000">
    <property type="entry name" value="HAD superfamily/HAD-like"/>
    <property type="match status" value="1"/>
</dbReference>
<dbReference type="InterPro" id="IPR001757">
    <property type="entry name" value="P_typ_ATPase"/>
</dbReference>
<dbReference type="InterPro" id="IPR006121">
    <property type="entry name" value="HMA_dom"/>
</dbReference>
<gene>
    <name evidence="15" type="ORF">RVR_3276</name>
</gene>
<dbReference type="EMBL" id="AP018365">
    <property type="protein sequence ID" value="BBA97497.1"/>
    <property type="molecule type" value="Genomic_DNA"/>
</dbReference>
<dbReference type="Gene3D" id="3.40.1110.10">
    <property type="entry name" value="Calcium-transporting ATPase, cytoplasmic domain N"/>
    <property type="match status" value="1"/>
</dbReference>
<dbReference type="Proteomes" id="UP000595703">
    <property type="component" value="Chromosome"/>
</dbReference>
<dbReference type="GO" id="GO:0043682">
    <property type="term" value="F:P-type divalent copper transporter activity"/>
    <property type="evidence" value="ECO:0007669"/>
    <property type="project" value="TreeGrafter"/>
</dbReference>